<dbReference type="InterPro" id="IPR008967">
    <property type="entry name" value="p53-like_TF_DNA-bd_sf"/>
</dbReference>
<evidence type="ECO:0000259" key="1">
    <source>
        <dbReference type="PROSITE" id="PS50254"/>
    </source>
</evidence>
<feature type="domain" description="RHD" evidence="1">
    <location>
        <begin position="130"/>
        <end position="236"/>
    </location>
</feature>
<organism evidence="2 3">
    <name type="scientific">Daphnia magna</name>
    <dbReference type="NCBI Taxonomy" id="35525"/>
    <lineage>
        <taxon>Eukaryota</taxon>
        <taxon>Metazoa</taxon>
        <taxon>Ecdysozoa</taxon>
        <taxon>Arthropoda</taxon>
        <taxon>Crustacea</taxon>
        <taxon>Branchiopoda</taxon>
        <taxon>Diplostraca</taxon>
        <taxon>Cladocera</taxon>
        <taxon>Anomopoda</taxon>
        <taxon>Daphniidae</taxon>
        <taxon>Daphnia</taxon>
    </lineage>
</organism>
<dbReference type="PROSITE" id="PS50254">
    <property type="entry name" value="REL_2"/>
    <property type="match status" value="1"/>
</dbReference>
<dbReference type="InterPro" id="IPR037059">
    <property type="entry name" value="RHD_DNA_bind_dom_sf"/>
</dbReference>
<sequence>MPKKISLEDVIQRLLTTSLAHCSNLGFGQGGDEILSARLKAECSSHHVIMCTKVHQTFYPVKKGHSSFVIRPSTLTFVPSQLGLNLKERSREARMSRVDHQDVATRITLAWRAFCSTHQEAESDRHCVLGARLKILQEPQPIYSFLYESEVRKDHAYLYADPAADKNWIHVQLKHWRGEEEVSVRCSLVSDSPERKPHFHRLAKKIGSQIQINEYQEGEVLKMNDCLIAKFPKLSIVRTKIPNNGDREAFYAYGNTELILFLEDVANARYSQTQVRGVFSCKRERSAGNLQSRVFTAHSPSSDL</sequence>
<dbReference type="Gene3D" id="2.60.40.340">
    <property type="entry name" value="Rel homology domain (RHD), DNA-binding domain"/>
    <property type="match status" value="1"/>
</dbReference>
<name>A0ABQ9YV96_9CRUS</name>
<evidence type="ECO:0000313" key="2">
    <source>
        <dbReference type="EMBL" id="KAK4004580.1"/>
    </source>
</evidence>
<reference evidence="2 3" key="1">
    <citation type="journal article" date="2023" name="Nucleic Acids Res.">
        <title>The hologenome of Daphnia magna reveals possible DNA methylation and microbiome-mediated evolution of the host genome.</title>
        <authorList>
            <person name="Chaturvedi A."/>
            <person name="Li X."/>
            <person name="Dhandapani V."/>
            <person name="Marshall H."/>
            <person name="Kissane S."/>
            <person name="Cuenca-Cambronero M."/>
            <person name="Asole G."/>
            <person name="Calvet F."/>
            <person name="Ruiz-Romero M."/>
            <person name="Marangio P."/>
            <person name="Guigo R."/>
            <person name="Rago D."/>
            <person name="Mirbahai L."/>
            <person name="Eastwood N."/>
            <person name="Colbourne J.K."/>
            <person name="Zhou J."/>
            <person name="Mallon E."/>
            <person name="Orsini L."/>
        </authorList>
    </citation>
    <scope>NUCLEOTIDE SEQUENCE [LARGE SCALE GENOMIC DNA]</scope>
    <source>
        <strain evidence="2">LRV0_1</strain>
    </source>
</reference>
<dbReference type="Proteomes" id="UP001234178">
    <property type="component" value="Unassembled WGS sequence"/>
</dbReference>
<proteinExistence type="predicted"/>
<evidence type="ECO:0000313" key="3">
    <source>
        <dbReference type="Proteomes" id="UP001234178"/>
    </source>
</evidence>
<gene>
    <name evidence="2" type="ORF">OUZ56_006313</name>
</gene>
<dbReference type="EMBL" id="JAOYFB010000001">
    <property type="protein sequence ID" value="KAK4004580.1"/>
    <property type="molecule type" value="Genomic_DNA"/>
</dbReference>
<protein>
    <recommendedName>
        <fullName evidence="1">RHD domain-containing protein</fullName>
    </recommendedName>
</protein>
<comment type="caution">
    <text evidence="2">The sequence shown here is derived from an EMBL/GenBank/DDBJ whole genome shotgun (WGS) entry which is preliminary data.</text>
</comment>
<dbReference type="SUPFAM" id="SSF49417">
    <property type="entry name" value="p53-like transcription factors"/>
    <property type="match status" value="1"/>
</dbReference>
<keyword evidence="3" id="KW-1185">Reference proteome</keyword>
<dbReference type="InterPro" id="IPR011539">
    <property type="entry name" value="RHD_DNA_bind_dom"/>
</dbReference>
<accession>A0ABQ9YV96</accession>